<dbReference type="InterPro" id="IPR041183">
    <property type="entry name" value="Cyclophilin-like"/>
</dbReference>
<evidence type="ECO:0000313" key="2">
    <source>
        <dbReference type="EMBL" id="ACA73092.1"/>
    </source>
</evidence>
<dbReference type="OrthoDB" id="5298378at2"/>
<dbReference type="KEGG" id="ppw:PputW619_2598"/>
<dbReference type="SUPFAM" id="SSF50891">
    <property type="entry name" value="Cyclophilin-like"/>
    <property type="match status" value="1"/>
</dbReference>
<protein>
    <recommendedName>
        <fullName evidence="1">Cyclophilin-like domain-containing protein</fullName>
    </recommendedName>
</protein>
<sequence length="113" mass="12370">MQLAVGEHLYTITLDDTETARAFASLAPLTLTMADLNSNEKHADLMVSLPGNPKAPGMITAGDLMLYGSKTLVVFYKTFQTPYSYTRIGKIENPDGLVQVLGHGNVKIEFSRH</sequence>
<name>B1J935_PSEPW</name>
<accession>B1J935</accession>
<dbReference type="HOGENOM" id="CLU_099043_0_1_6"/>
<feature type="domain" description="Cyclophilin-like" evidence="1">
    <location>
        <begin position="4"/>
        <end position="110"/>
    </location>
</feature>
<dbReference type="Gene3D" id="2.40.100.20">
    <property type="match status" value="1"/>
</dbReference>
<evidence type="ECO:0000259" key="1">
    <source>
        <dbReference type="Pfam" id="PF18050"/>
    </source>
</evidence>
<dbReference type="eggNOG" id="COG4925">
    <property type="taxonomic scope" value="Bacteria"/>
</dbReference>
<dbReference type="Pfam" id="PF18050">
    <property type="entry name" value="Cyclophil_like2"/>
    <property type="match status" value="1"/>
</dbReference>
<organism evidence="2">
    <name type="scientific">Pseudomonas putida (strain W619)</name>
    <dbReference type="NCBI Taxonomy" id="390235"/>
    <lineage>
        <taxon>Bacteria</taxon>
        <taxon>Pseudomonadati</taxon>
        <taxon>Pseudomonadota</taxon>
        <taxon>Gammaproteobacteria</taxon>
        <taxon>Pseudomonadales</taxon>
        <taxon>Pseudomonadaceae</taxon>
        <taxon>Pseudomonas</taxon>
    </lineage>
</organism>
<proteinExistence type="predicted"/>
<dbReference type="STRING" id="390235.PputW619_2598"/>
<reference evidence="2" key="1">
    <citation type="submission" date="2008-02" db="EMBL/GenBank/DDBJ databases">
        <title>Complete sequence of Psuedomonas putida W619.</title>
        <authorList>
            <consortium name="US DOE Joint Genome Institute"/>
            <person name="Copeland A."/>
            <person name="Lucas S."/>
            <person name="Lapidus A."/>
            <person name="Barry K."/>
            <person name="Detter J.C."/>
            <person name="Glavina del Rio T."/>
            <person name="Dalin E."/>
            <person name="Tice H."/>
            <person name="Pitluck S."/>
            <person name="Chain P."/>
            <person name="Malfatti S."/>
            <person name="Shin M."/>
            <person name="Vergez L."/>
            <person name="Schmutz J."/>
            <person name="Larimer F."/>
            <person name="Land M."/>
            <person name="Hauser L."/>
            <person name="Kyrpides N."/>
            <person name="Kim E."/>
            <person name="Taghavi S."/>
            <person name="Vangronsveld D."/>
            <person name="van der Lelie D."/>
            <person name="Richardson P."/>
        </authorList>
    </citation>
    <scope>NUCLEOTIDE SEQUENCE</scope>
    <source>
        <strain evidence="2">W619</strain>
    </source>
</reference>
<gene>
    <name evidence="2" type="ordered locus">PputW619_2598</name>
</gene>
<dbReference type="InterPro" id="IPR029000">
    <property type="entry name" value="Cyclophilin-like_dom_sf"/>
</dbReference>
<dbReference type="AlphaFoldDB" id="B1J935"/>
<dbReference type="EMBL" id="CP000949">
    <property type="protein sequence ID" value="ACA73092.1"/>
    <property type="molecule type" value="Genomic_DNA"/>
</dbReference>